<proteinExistence type="predicted"/>
<keyword evidence="2 4" id="KW-0863">Zinc-finger</keyword>
<evidence type="ECO:0000313" key="7">
    <source>
        <dbReference type="EMBL" id="KAJ3440557.1"/>
    </source>
</evidence>
<feature type="compositionally biased region" description="Low complexity" evidence="5">
    <location>
        <begin position="234"/>
        <end position="243"/>
    </location>
</feature>
<keyword evidence="3" id="KW-0862">Zinc</keyword>
<feature type="compositionally biased region" description="Basic and acidic residues" evidence="5">
    <location>
        <begin position="17"/>
        <end position="41"/>
    </location>
</feature>
<dbReference type="SMART" id="SM00586">
    <property type="entry name" value="ZnF_DBF"/>
    <property type="match status" value="1"/>
</dbReference>
<protein>
    <submittedName>
        <fullName evidence="7">Protein dbf4</fullName>
    </submittedName>
</protein>
<dbReference type="GO" id="GO:0003676">
    <property type="term" value="F:nucleic acid binding"/>
    <property type="evidence" value="ECO:0007669"/>
    <property type="project" value="InterPro"/>
</dbReference>
<evidence type="ECO:0000259" key="6">
    <source>
        <dbReference type="PROSITE" id="PS51265"/>
    </source>
</evidence>
<evidence type="ECO:0000256" key="5">
    <source>
        <dbReference type="SAM" id="MobiDB-lite"/>
    </source>
</evidence>
<dbReference type="InterPro" id="IPR006572">
    <property type="entry name" value="Znf_DBF"/>
</dbReference>
<feature type="compositionally biased region" description="Basic and acidic residues" evidence="5">
    <location>
        <begin position="65"/>
        <end position="84"/>
    </location>
</feature>
<comment type="caution">
    <text evidence="7">The sequence shown here is derived from an EMBL/GenBank/DDBJ whole genome shotgun (WGS) entry which is preliminary data.</text>
</comment>
<dbReference type="Proteomes" id="UP001146793">
    <property type="component" value="Unassembled WGS sequence"/>
</dbReference>
<accession>A0AAV7ZIK4</accession>
<dbReference type="Gene3D" id="6.10.250.3410">
    <property type="entry name" value="DBF zinc finger"/>
    <property type="match status" value="1"/>
</dbReference>
<reference evidence="7" key="1">
    <citation type="submission" date="2022-08" db="EMBL/GenBank/DDBJ databases">
        <title>Novel sulphate-reducing endosymbionts in the free-living metamonad Anaeramoeba.</title>
        <authorList>
            <person name="Jerlstrom-Hultqvist J."/>
            <person name="Cepicka I."/>
            <person name="Gallot-Lavallee L."/>
            <person name="Salas-Leiva D."/>
            <person name="Curtis B.A."/>
            <person name="Zahonova K."/>
            <person name="Pipaliya S."/>
            <person name="Dacks J."/>
            <person name="Roger A.J."/>
        </authorList>
    </citation>
    <scope>NUCLEOTIDE SEQUENCE</scope>
    <source>
        <strain evidence="7">Busselton2</strain>
    </source>
</reference>
<evidence type="ECO:0000313" key="8">
    <source>
        <dbReference type="Proteomes" id="UP001146793"/>
    </source>
</evidence>
<feature type="compositionally biased region" description="Polar residues" evidence="5">
    <location>
        <begin position="42"/>
        <end position="51"/>
    </location>
</feature>
<dbReference type="GO" id="GO:0008270">
    <property type="term" value="F:zinc ion binding"/>
    <property type="evidence" value="ECO:0007669"/>
    <property type="project" value="UniProtKB-KW"/>
</dbReference>
<organism evidence="7 8">
    <name type="scientific">Anaeramoeba flamelloides</name>
    <dbReference type="NCBI Taxonomy" id="1746091"/>
    <lineage>
        <taxon>Eukaryota</taxon>
        <taxon>Metamonada</taxon>
        <taxon>Anaeramoebidae</taxon>
        <taxon>Anaeramoeba</taxon>
    </lineage>
</organism>
<dbReference type="FunFam" id="6.10.250.3410:FF:000001">
    <property type="entry name" value="Protein DBF4 homolog A"/>
    <property type="match status" value="1"/>
</dbReference>
<sequence>MSKFNPFSKNQKSNLQKQKEQERDIVIENDSTKTQKFDHIQQKCTKNNKNDLYQMEKKERKRKKIEKENLKIQDQKQKKQISRQKEIKKIRETYYYQRLRKLRKHFDHPFVVIGDVYYFYRPSSKEFSKVRVPSSGRFYRRRSRGKNKYFSLELLKKKQQKKKIFKKKPVKGSGNCRICGMKYTDLDEHIKTKKHRHFAKLDDNYLEIDLLFQQIVKENKMKSKSKSKIQFGLSDSSSRSSSESESESEFESD</sequence>
<dbReference type="EMBL" id="JANTQA010000030">
    <property type="protein sequence ID" value="KAJ3440557.1"/>
    <property type="molecule type" value="Genomic_DNA"/>
</dbReference>
<feature type="region of interest" description="Disordered" evidence="5">
    <location>
        <begin position="220"/>
        <end position="253"/>
    </location>
</feature>
<dbReference type="GO" id="GO:0005634">
    <property type="term" value="C:nucleus"/>
    <property type="evidence" value="ECO:0007669"/>
    <property type="project" value="UniProtKB-ARBA"/>
</dbReference>
<feature type="compositionally biased region" description="Acidic residues" evidence="5">
    <location>
        <begin position="244"/>
        <end position="253"/>
    </location>
</feature>
<dbReference type="PROSITE" id="PS51265">
    <property type="entry name" value="ZF_DBF4"/>
    <property type="match status" value="1"/>
</dbReference>
<keyword evidence="1" id="KW-0479">Metal-binding</keyword>
<dbReference type="Pfam" id="PF07535">
    <property type="entry name" value="zf-DBF"/>
    <property type="match status" value="1"/>
</dbReference>
<feature type="region of interest" description="Disordered" evidence="5">
    <location>
        <begin position="1"/>
        <end position="84"/>
    </location>
</feature>
<dbReference type="AlphaFoldDB" id="A0AAV7ZIK4"/>
<evidence type="ECO:0000256" key="2">
    <source>
        <dbReference type="ARBA" id="ARBA00022771"/>
    </source>
</evidence>
<evidence type="ECO:0000256" key="1">
    <source>
        <dbReference type="ARBA" id="ARBA00022723"/>
    </source>
</evidence>
<dbReference type="InterPro" id="IPR038545">
    <property type="entry name" value="Znf_DBF_sf"/>
</dbReference>
<gene>
    <name evidence="7" type="ORF">M0812_14225</name>
</gene>
<evidence type="ECO:0000256" key="3">
    <source>
        <dbReference type="ARBA" id="ARBA00022833"/>
    </source>
</evidence>
<feature type="domain" description="DBF4-type" evidence="6">
    <location>
        <begin position="169"/>
        <end position="218"/>
    </location>
</feature>
<evidence type="ECO:0000256" key="4">
    <source>
        <dbReference type="PROSITE-ProRule" id="PRU00600"/>
    </source>
</evidence>
<name>A0AAV7ZIK4_9EUKA</name>